<dbReference type="VEuPathDB" id="AmoebaDB:ACA1_370670"/>
<dbReference type="AlphaFoldDB" id="L8H0I7"/>
<evidence type="ECO:0000313" key="1">
    <source>
        <dbReference type="EMBL" id="ELR18283.1"/>
    </source>
</evidence>
<evidence type="ECO:0000313" key="2">
    <source>
        <dbReference type="Proteomes" id="UP000011083"/>
    </source>
</evidence>
<dbReference type="KEGG" id="acan:ACA1_370670"/>
<proteinExistence type="predicted"/>
<protein>
    <submittedName>
        <fullName evidence="1">Uncharacterized protein</fullName>
    </submittedName>
</protein>
<keyword evidence="2" id="KW-1185">Reference proteome</keyword>
<reference evidence="1 2" key="1">
    <citation type="journal article" date="2013" name="Genome Biol.">
        <title>Genome of Acanthamoeba castellanii highlights extensive lateral gene transfer and early evolution of tyrosine kinase signaling.</title>
        <authorList>
            <person name="Clarke M."/>
            <person name="Lohan A.J."/>
            <person name="Liu B."/>
            <person name="Lagkouvardos I."/>
            <person name="Roy S."/>
            <person name="Zafar N."/>
            <person name="Bertelli C."/>
            <person name="Schilde C."/>
            <person name="Kianianmomeni A."/>
            <person name="Burglin T.R."/>
            <person name="Frech C."/>
            <person name="Turcotte B."/>
            <person name="Kopec K.O."/>
            <person name="Synnott J.M."/>
            <person name="Choo C."/>
            <person name="Paponov I."/>
            <person name="Finkler A."/>
            <person name="Soon Heng Tan C."/>
            <person name="Hutchins A.P."/>
            <person name="Weinmeier T."/>
            <person name="Rattei T."/>
            <person name="Chu J.S."/>
            <person name="Gimenez G."/>
            <person name="Irimia M."/>
            <person name="Rigden D.J."/>
            <person name="Fitzpatrick D.A."/>
            <person name="Lorenzo-Morales J."/>
            <person name="Bateman A."/>
            <person name="Chiu C.H."/>
            <person name="Tang P."/>
            <person name="Hegemann P."/>
            <person name="Fromm H."/>
            <person name="Raoult D."/>
            <person name="Greub G."/>
            <person name="Miranda-Saavedra D."/>
            <person name="Chen N."/>
            <person name="Nash P."/>
            <person name="Ginger M.L."/>
            <person name="Horn M."/>
            <person name="Schaap P."/>
            <person name="Caler L."/>
            <person name="Loftus B."/>
        </authorList>
    </citation>
    <scope>NUCLEOTIDE SEQUENCE [LARGE SCALE GENOMIC DNA]</scope>
    <source>
        <strain evidence="1 2">Neff</strain>
    </source>
</reference>
<gene>
    <name evidence="1" type="ORF">ACA1_370670</name>
</gene>
<dbReference type="GeneID" id="14919013"/>
<dbReference type="RefSeq" id="XP_004340303.1">
    <property type="nucleotide sequence ID" value="XM_004340255.1"/>
</dbReference>
<organism evidence="1 2">
    <name type="scientific">Acanthamoeba castellanii (strain ATCC 30010 / Neff)</name>
    <dbReference type="NCBI Taxonomy" id="1257118"/>
    <lineage>
        <taxon>Eukaryota</taxon>
        <taxon>Amoebozoa</taxon>
        <taxon>Discosea</taxon>
        <taxon>Longamoebia</taxon>
        <taxon>Centramoebida</taxon>
        <taxon>Acanthamoebidae</taxon>
        <taxon>Acanthamoeba</taxon>
    </lineage>
</organism>
<dbReference type="EMBL" id="KB007960">
    <property type="protein sequence ID" value="ELR18283.1"/>
    <property type="molecule type" value="Genomic_DNA"/>
</dbReference>
<dbReference type="Proteomes" id="UP000011083">
    <property type="component" value="Unassembled WGS sequence"/>
</dbReference>
<accession>L8H0I7</accession>
<name>L8H0I7_ACACF</name>
<sequence length="173" mass="19717">MELKSKDNAHEHLRLDWQEQSEANEDKVIERLQRGGEECILVIRSWHHQHGDPAVYVVPLAILPTGIEAALDRLHGRIAVPITGDADYDSWSILQKRSYRVTEAAIGKMRATGIRITKTPLVMRRPRAWKAVRIIVPSVTLPDYDEDTEHSFEELQAHCVVEKTLKKVVLGIQ</sequence>